<evidence type="ECO:0000313" key="8">
    <source>
        <dbReference type="Proteomes" id="UP001527925"/>
    </source>
</evidence>
<dbReference type="PROSITE" id="PS51762">
    <property type="entry name" value="GH16_2"/>
    <property type="match status" value="1"/>
</dbReference>
<keyword evidence="1 5" id="KW-0732">Signal</keyword>
<organism evidence="7 8">
    <name type="scientific">Polyrhizophydium stewartii</name>
    <dbReference type="NCBI Taxonomy" id="2732419"/>
    <lineage>
        <taxon>Eukaryota</taxon>
        <taxon>Fungi</taxon>
        <taxon>Fungi incertae sedis</taxon>
        <taxon>Chytridiomycota</taxon>
        <taxon>Chytridiomycota incertae sedis</taxon>
        <taxon>Chytridiomycetes</taxon>
        <taxon>Rhizophydiales</taxon>
        <taxon>Rhizophydiales incertae sedis</taxon>
        <taxon>Polyrhizophydium</taxon>
    </lineage>
</organism>
<dbReference type="InterPro" id="IPR000757">
    <property type="entry name" value="Beta-glucanase-like"/>
</dbReference>
<gene>
    <name evidence="7" type="ORF">HK105_209140</name>
</gene>
<dbReference type="Proteomes" id="UP001527925">
    <property type="component" value="Unassembled WGS sequence"/>
</dbReference>
<dbReference type="InterPro" id="IPR013320">
    <property type="entry name" value="ConA-like_dom_sf"/>
</dbReference>
<proteinExistence type="predicted"/>
<dbReference type="PANTHER" id="PTHR10963">
    <property type="entry name" value="GLYCOSYL HYDROLASE-RELATED"/>
    <property type="match status" value="1"/>
</dbReference>
<protein>
    <recommendedName>
        <fullName evidence="6">GH16 domain-containing protein</fullName>
    </recommendedName>
</protein>
<dbReference type="PANTHER" id="PTHR10963:SF22">
    <property type="entry name" value="GLYCOSIDASE CRH2-RELATED"/>
    <property type="match status" value="1"/>
</dbReference>
<name>A0ABR4MVU3_9FUNG</name>
<evidence type="ECO:0000256" key="3">
    <source>
        <dbReference type="ARBA" id="ARBA00023295"/>
    </source>
</evidence>
<dbReference type="Gene3D" id="2.60.120.200">
    <property type="match status" value="1"/>
</dbReference>
<evidence type="ECO:0000313" key="7">
    <source>
        <dbReference type="EMBL" id="KAL2911376.1"/>
    </source>
</evidence>
<feature type="region of interest" description="Disordered" evidence="4">
    <location>
        <begin position="298"/>
        <end position="332"/>
    </location>
</feature>
<keyword evidence="8" id="KW-1185">Reference proteome</keyword>
<sequence>MLSSLVLAVAVAAPLALGQQVIPSGFDHGECVTGRINFNPDRIFNLNSNDNSRFSVDRNRYDLTLDYGSVDYVSNGVQLNLVPPAQAGKLGSGARFSTTRYLRGGKITGRFKPVAVPGAVTTLITWSDKQALIPGSTELIQDEIDWEIVGSHPEDPEYNVFTVKSKALERGQHGGPSGANINTAVSHDFSIDWRKDRIDFGIDGRVIRTISKATSRARSSAAGMGDEPWFPTATSRVQFSVWDGSQTGGNWAGKLDWGNMTNTKIPALFEWIDIQCYDNNDNPVARWSAADVDEPAASSSSAAATATSGGSTQSTTSAAKPSQTAAATGAGSAPGTSIAALASAALAGIAAALL</sequence>
<feature type="chain" id="PRO_5045555416" description="GH16 domain-containing protein" evidence="5">
    <location>
        <begin position="19"/>
        <end position="354"/>
    </location>
</feature>
<keyword evidence="2" id="KW-0378">Hydrolase</keyword>
<evidence type="ECO:0000256" key="4">
    <source>
        <dbReference type="SAM" id="MobiDB-lite"/>
    </source>
</evidence>
<feature type="domain" description="GH16" evidence="6">
    <location>
        <begin position="32"/>
        <end position="282"/>
    </location>
</feature>
<evidence type="ECO:0000256" key="5">
    <source>
        <dbReference type="SAM" id="SignalP"/>
    </source>
</evidence>
<dbReference type="EMBL" id="JADGIZ020000114">
    <property type="protein sequence ID" value="KAL2911376.1"/>
    <property type="molecule type" value="Genomic_DNA"/>
</dbReference>
<dbReference type="Pfam" id="PF00722">
    <property type="entry name" value="Glyco_hydro_16"/>
    <property type="match status" value="1"/>
</dbReference>
<evidence type="ECO:0000256" key="1">
    <source>
        <dbReference type="ARBA" id="ARBA00022729"/>
    </source>
</evidence>
<accession>A0ABR4MVU3</accession>
<evidence type="ECO:0000256" key="2">
    <source>
        <dbReference type="ARBA" id="ARBA00022801"/>
    </source>
</evidence>
<feature type="non-terminal residue" evidence="7">
    <location>
        <position position="354"/>
    </location>
</feature>
<evidence type="ECO:0000259" key="6">
    <source>
        <dbReference type="PROSITE" id="PS51762"/>
    </source>
</evidence>
<keyword evidence="3" id="KW-0326">Glycosidase</keyword>
<dbReference type="SUPFAM" id="SSF49899">
    <property type="entry name" value="Concanavalin A-like lectins/glucanases"/>
    <property type="match status" value="1"/>
</dbReference>
<dbReference type="InterPro" id="IPR050546">
    <property type="entry name" value="Glycosyl_Hydrlase_16"/>
</dbReference>
<reference evidence="7 8" key="1">
    <citation type="submission" date="2023-09" db="EMBL/GenBank/DDBJ databases">
        <title>Pangenome analysis of Batrachochytrium dendrobatidis and related Chytrids.</title>
        <authorList>
            <person name="Yacoub M.N."/>
            <person name="Stajich J.E."/>
            <person name="James T.Y."/>
        </authorList>
    </citation>
    <scope>NUCLEOTIDE SEQUENCE [LARGE SCALE GENOMIC DNA]</scope>
    <source>
        <strain evidence="7 8">JEL0888</strain>
    </source>
</reference>
<comment type="caution">
    <text evidence="7">The sequence shown here is derived from an EMBL/GenBank/DDBJ whole genome shotgun (WGS) entry which is preliminary data.</text>
</comment>
<feature type="signal peptide" evidence="5">
    <location>
        <begin position="1"/>
        <end position="18"/>
    </location>
</feature>